<feature type="transmembrane region" description="Helical" evidence="1">
    <location>
        <begin position="93"/>
        <end position="113"/>
    </location>
</feature>
<reference evidence="2 3" key="1">
    <citation type="submission" date="2023-01" db="EMBL/GenBank/DDBJ databases">
        <authorList>
            <person name="Kreplak J."/>
        </authorList>
    </citation>
    <scope>NUCLEOTIDE SEQUENCE [LARGE SCALE GENOMIC DNA]</scope>
</reference>
<keyword evidence="1" id="KW-0472">Membrane</keyword>
<keyword evidence="1" id="KW-1133">Transmembrane helix</keyword>
<name>A0AAV1A7J4_VICFA</name>
<evidence type="ECO:0000313" key="2">
    <source>
        <dbReference type="EMBL" id="CAI8605648.1"/>
    </source>
</evidence>
<keyword evidence="3" id="KW-1185">Reference proteome</keyword>
<dbReference type="EMBL" id="OX451738">
    <property type="protein sequence ID" value="CAI8605648.1"/>
    <property type="molecule type" value="Genomic_DNA"/>
</dbReference>
<protein>
    <submittedName>
        <fullName evidence="2">Uncharacterized protein</fullName>
    </submittedName>
</protein>
<proteinExistence type="predicted"/>
<sequence>MHFHIYFPYFNNQHDFVSSKSNPNMFPNLDLILLALLHASFVFFLLLIVIIFLFFFLLFVFSLALLSIFLIDLHHYFYVLYEYFEIVKGDIELGLVLILISLIHRGVEFFLVSKPIHKRKFDRFEVKAQQYSTSHNHILKIIQ</sequence>
<evidence type="ECO:0000313" key="3">
    <source>
        <dbReference type="Proteomes" id="UP001157006"/>
    </source>
</evidence>
<evidence type="ECO:0000256" key="1">
    <source>
        <dbReference type="SAM" id="Phobius"/>
    </source>
</evidence>
<accession>A0AAV1A7J4</accession>
<dbReference type="AlphaFoldDB" id="A0AAV1A7J4"/>
<feature type="transmembrane region" description="Helical" evidence="1">
    <location>
        <begin position="31"/>
        <end position="56"/>
    </location>
</feature>
<dbReference type="Proteomes" id="UP001157006">
    <property type="component" value="Chromosome 3"/>
</dbReference>
<gene>
    <name evidence="2" type="ORF">VFH_III193080</name>
</gene>
<organism evidence="2 3">
    <name type="scientific">Vicia faba</name>
    <name type="common">Broad bean</name>
    <name type="synonym">Faba vulgaris</name>
    <dbReference type="NCBI Taxonomy" id="3906"/>
    <lineage>
        <taxon>Eukaryota</taxon>
        <taxon>Viridiplantae</taxon>
        <taxon>Streptophyta</taxon>
        <taxon>Embryophyta</taxon>
        <taxon>Tracheophyta</taxon>
        <taxon>Spermatophyta</taxon>
        <taxon>Magnoliopsida</taxon>
        <taxon>eudicotyledons</taxon>
        <taxon>Gunneridae</taxon>
        <taxon>Pentapetalae</taxon>
        <taxon>rosids</taxon>
        <taxon>fabids</taxon>
        <taxon>Fabales</taxon>
        <taxon>Fabaceae</taxon>
        <taxon>Papilionoideae</taxon>
        <taxon>50 kb inversion clade</taxon>
        <taxon>NPAAA clade</taxon>
        <taxon>Hologalegina</taxon>
        <taxon>IRL clade</taxon>
        <taxon>Fabeae</taxon>
        <taxon>Vicia</taxon>
    </lineage>
</organism>
<keyword evidence="1" id="KW-0812">Transmembrane</keyword>